<evidence type="ECO:0000256" key="1">
    <source>
        <dbReference type="SAM" id="Coils"/>
    </source>
</evidence>
<keyword evidence="4" id="KW-1185">Reference proteome</keyword>
<keyword evidence="1" id="KW-0175">Coiled coil</keyword>
<organism evidence="3 4">
    <name type="scientific">Pleodorina starrii</name>
    <dbReference type="NCBI Taxonomy" id="330485"/>
    <lineage>
        <taxon>Eukaryota</taxon>
        <taxon>Viridiplantae</taxon>
        <taxon>Chlorophyta</taxon>
        <taxon>core chlorophytes</taxon>
        <taxon>Chlorophyceae</taxon>
        <taxon>CS clade</taxon>
        <taxon>Chlamydomonadales</taxon>
        <taxon>Volvocaceae</taxon>
        <taxon>Pleodorina</taxon>
    </lineage>
</organism>
<accession>A0A9W6EZ74</accession>
<feature type="region of interest" description="Disordered" evidence="2">
    <location>
        <begin position="1"/>
        <end position="61"/>
    </location>
</feature>
<feature type="compositionally biased region" description="Low complexity" evidence="2">
    <location>
        <begin position="45"/>
        <end position="56"/>
    </location>
</feature>
<feature type="region of interest" description="Disordered" evidence="2">
    <location>
        <begin position="235"/>
        <end position="333"/>
    </location>
</feature>
<proteinExistence type="predicted"/>
<sequence>MRKGSKEEAREFGQPRYGAPIAAAVGRGGAAARRPPTHPVTARIPSSASGSQGPSGTNSRPYWQPLKLGGVIYDELYVNGKPRARPSLLPALRGTLAGDHAAAHDSMYKLCQTMVQLHGRFQDRDVEDIAMLRHLIRQGDKGRVENFMVANKRNRDWMHYMGEMEECIQCPACGEALDTKVTTYTGEHSPHVNLICPECDYKMTASMFTRMAHAAKDFALGQPGLLQPEVADLLRAAPPPAPPSGHRGSGGAHGNPRQPPSAAAGVDRRGNVGGGRARSPSVSGQRRSRSSSPAADDRGPGGDGEIVGGRGRDAAASGRRRSRSRAAAEGERLSMSELQRRVGMYRAEAAKQLKVCAVKKAELFTTQRNIVEFLAGADSDEVRAEIEANGEHAVRKLQNEIRDAENAYEVARSTQELHADMVANEQQRQTFRRRSVLEYDDDDWPGGGDDEDAPDSSGAGGAEGGSTRTGVASGSVMGTPGGVAGSYTRAGAADFGSGAGVRTPGSGSAFGDVSGSPLSGDAASGGTGKGQLDRRASDSGLDRRRPPKARRYSSSDKTLAEWESTLRSELLVCKELMQSGEIPPSVRTAERMCISARVQADGDMSGPRIPLPPPNYGMAGASAASAAAAATPLGAGAAMPTPLSGAGIGLGPAAAAAAATPLGAGAAMPAPLSGAGIGLGPAAAAAAATPLGAGAAMPTPLSGAGIGLGLAAAAAAATPLGAGAAMPAPLSGAGIGLGPAATAAAATPLGAGAAMPAPLSGAGIGLGPAAAAAAATPLGAGAAMPAPLSGAGIGLGPAAAAAAATPLGVDVYEFPYDDFDPDAFFDEGPHGSPMRE</sequence>
<name>A0A9W6EZ74_9CHLO</name>
<dbReference type="EMBL" id="BRXU01000003">
    <property type="protein sequence ID" value="GLC49816.1"/>
    <property type="molecule type" value="Genomic_DNA"/>
</dbReference>
<evidence type="ECO:0000313" key="4">
    <source>
        <dbReference type="Proteomes" id="UP001165080"/>
    </source>
</evidence>
<protein>
    <submittedName>
        <fullName evidence="3">Uncharacterized protein</fullName>
    </submittedName>
</protein>
<reference evidence="3 4" key="1">
    <citation type="journal article" date="2023" name="Commun. Biol.">
        <title>Reorganization of the ancestral sex-determining regions during the evolution of trioecy in Pleodorina starrii.</title>
        <authorList>
            <person name="Takahashi K."/>
            <person name="Suzuki S."/>
            <person name="Kawai-Toyooka H."/>
            <person name="Yamamoto K."/>
            <person name="Hamaji T."/>
            <person name="Ootsuki R."/>
            <person name="Yamaguchi H."/>
            <person name="Kawachi M."/>
            <person name="Higashiyama T."/>
            <person name="Nozaki H."/>
        </authorList>
    </citation>
    <scope>NUCLEOTIDE SEQUENCE [LARGE SCALE GENOMIC DNA]</scope>
    <source>
        <strain evidence="3 4">NIES-4479</strain>
    </source>
</reference>
<feature type="compositionally biased region" description="Low complexity" evidence="2">
    <location>
        <begin position="18"/>
        <end position="34"/>
    </location>
</feature>
<evidence type="ECO:0000313" key="3">
    <source>
        <dbReference type="EMBL" id="GLC49816.1"/>
    </source>
</evidence>
<feature type="compositionally biased region" description="Acidic residues" evidence="2">
    <location>
        <begin position="438"/>
        <end position="454"/>
    </location>
</feature>
<feature type="compositionally biased region" description="Basic and acidic residues" evidence="2">
    <location>
        <begin position="1"/>
        <end position="13"/>
    </location>
</feature>
<dbReference type="AlphaFoldDB" id="A0A9W6EZ74"/>
<gene>
    <name evidence="3" type="primary">PLESTBF000150</name>
    <name evidence="3" type="ORF">PLESTB_000311800</name>
</gene>
<evidence type="ECO:0000256" key="2">
    <source>
        <dbReference type="SAM" id="MobiDB-lite"/>
    </source>
</evidence>
<feature type="coiled-coil region" evidence="1">
    <location>
        <begin position="387"/>
        <end position="414"/>
    </location>
</feature>
<feature type="compositionally biased region" description="Basic and acidic residues" evidence="2">
    <location>
        <begin position="531"/>
        <end position="544"/>
    </location>
</feature>
<dbReference type="Proteomes" id="UP001165080">
    <property type="component" value="Unassembled WGS sequence"/>
</dbReference>
<feature type="compositionally biased region" description="Low complexity" evidence="2">
    <location>
        <begin position="277"/>
        <end position="294"/>
    </location>
</feature>
<comment type="caution">
    <text evidence="3">The sequence shown here is derived from an EMBL/GenBank/DDBJ whole genome shotgun (WGS) entry which is preliminary data.</text>
</comment>
<feature type="region of interest" description="Disordered" evidence="2">
    <location>
        <begin position="418"/>
        <end position="558"/>
    </location>
</feature>